<dbReference type="InParanoid" id="A0A3N4L280"/>
<feature type="transmembrane region" description="Helical" evidence="7">
    <location>
        <begin position="214"/>
        <end position="233"/>
    </location>
</feature>
<reference evidence="8 9" key="1">
    <citation type="journal article" date="2018" name="Nat. Ecol. Evol.">
        <title>Pezizomycetes genomes reveal the molecular basis of ectomycorrhizal truffle lifestyle.</title>
        <authorList>
            <person name="Murat C."/>
            <person name="Payen T."/>
            <person name="Noel B."/>
            <person name="Kuo A."/>
            <person name="Morin E."/>
            <person name="Chen J."/>
            <person name="Kohler A."/>
            <person name="Krizsan K."/>
            <person name="Balestrini R."/>
            <person name="Da Silva C."/>
            <person name="Montanini B."/>
            <person name="Hainaut M."/>
            <person name="Levati E."/>
            <person name="Barry K.W."/>
            <person name="Belfiori B."/>
            <person name="Cichocki N."/>
            <person name="Clum A."/>
            <person name="Dockter R.B."/>
            <person name="Fauchery L."/>
            <person name="Guy J."/>
            <person name="Iotti M."/>
            <person name="Le Tacon F."/>
            <person name="Lindquist E.A."/>
            <person name="Lipzen A."/>
            <person name="Malagnac F."/>
            <person name="Mello A."/>
            <person name="Molinier V."/>
            <person name="Miyauchi S."/>
            <person name="Poulain J."/>
            <person name="Riccioni C."/>
            <person name="Rubini A."/>
            <person name="Sitrit Y."/>
            <person name="Splivallo R."/>
            <person name="Traeger S."/>
            <person name="Wang M."/>
            <person name="Zifcakova L."/>
            <person name="Wipf D."/>
            <person name="Zambonelli A."/>
            <person name="Paolocci F."/>
            <person name="Nowrousian M."/>
            <person name="Ottonello S."/>
            <person name="Baldrian P."/>
            <person name="Spatafora J.W."/>
            <person name="Henrissat B."/>
            <person name="Nagy L.G."/>
            <person name="Aury J.M."/>
            <person name="Wincker P."/>
            <person name="Grigoriev I.V."/>
            <person name="Bonfante P."/>
            <person name="Martin F.M."/>
        </authorList>
    </citation>
    <scope>NUCLEOTIDE SEQUENCE [LARGE SCALE GENOMIC DNA]</scope>
    <source>
        <strain evidence="8 9">CCBAS932</strain>
    </source>
</reference>
<evidence type="ECO:0000256" key="1">
    <source>
        <dbReference type="ARBA" id="ARBA00004141"/>
    </source>
</evidence>
<dbReference type="InterPro" id="IPR014844">
    <property type="entry name" value="PalH"/>
</dbReference>
<evidence type="ECO:0000256" key="4">
    <source>
        <dbReference type="ARBA" id="ARBA00023136"/>
    </source>
</evidence>
<dbReference type="PANTHER" id="PTHR35779">
    <property type="entry name" value="PH-RESPONSE REGULATOR PROTEIN PALH/RIM21"/>
    <property type="match status" value="1"/>
</dbReference>
<evidence type="ECO:0000256" key="7">
    <source>
        <dbReference type="SAM" id="Phobius"/>
    </source>
</evidence>
<sequence>MPRQNWRAPTSTTIRPTTTAYVIPESCSPFTMYPGYTISLSPGSTLTLSDSAIATPECWTSTPTPTGTASAMPDLDGGASSEDLAASDLRDPFYASTIPMAYSISATTTLAYVLLFLLFLPNPPNSRPWLQKVATLTVVVCLTIAFAETTTVLEEEYKLVGSSLYSLTNEAREVRRRVVGGTVIRIGRIISDLFLWLAQVQTLIRLFPREREKVIIKWAGFCLILLDTIFSILQTFVSPLATDPDSFLDAIPALSYLFQIALSLLYASCVMYYSFAKRKYSYLYPHSFFKPAPPGSKQYGGRSIVLVAILSIASVLTPIVFFVLDIAQKDLAGWGDYIRWVGAASASAVVWEWVDRIEGLEREECKGGVLGREVFDEDEDEDDGFTNATRRRRTRRRSGDDENGGGGGGGGGANGIPLSRATTVTSASTSYAVNVRRVDTANTFIERFGTPSSNGVATSAAADASSSPPPLPLPLPVPSRRPETASADETPAGQAVVEDREEGWEDHHRRSPSPPFTAVTINTHSSSNNNLHPPTLPAPSQSSETLWRWRKWRQETSASAPSAASLPVTIIPAPPRGAQGSWGAVERAR</sequence>
<evidence type="ECO:0000256" key="2">
    <source>
        <dbReference type="ARBA" id="ARBA00022692"/>
    </source>
</evidence>
<keyword evidence="9" id="KW-1185">Reference proteome</keyword>
<dbReference type="PANTHER" id="PTHR35779:SF1">
    <property type="entry name" value="PH-RESPONSE REGULATOR PROTEIN PALH_RIM21"/>
    <property type="match status" value="1"/>
</dbReference>
<protein>
    <submittedName>
        <fullName evidence="8">PalH-domain-containing protein</fullName>
    </submittedName>
</protein>
<evidence type="ECO:0000256" key="3">
    <source>
        <dbReference type="ARBA" id="ARBA00022989"/>
    </source>
</evidence>
<dbReference type="AlphaFoldDB" id="A0A3N4L280"/>
<feature type="transmembrane region" description="Helical" evidence="7">
    <location>
        <begin position="253"/>
        <end position="275"/>
    </location>
</feature>
<feature type="compositionally biased region" description="Polar residues" evidence="6">
    <location>
        <begin position="519"/>
        <end position="545"/>
    </location>
</feature>
<feature type="transmembrane region" description="Helical" evidence="7">
    <location>
        <begin position="304"/>
        <end position="324"/>
    </location>
</feature>
<feature type="region of interest" description="Disordered" evidence="6">
    <location>
        <begin position="377"/>
        <end position="419"/>
    </location>
</feature>
<keyword evidence="4 7" id="KW-0472">Membrane</keyword>
<feature type="non-terminal residue" evidence="8">
    <location>
        <position position="589"/>
    </location>
</feature>
<gene>
    <name evidence="8" type="ORF">P167DRAFT_473139</name>
</gene>
<dbReference type="EMBL" id="ML119111">
    <property type="protein sequence ID" value="RPB15769.1"/>
    <property type="molecule type" value="Genomic_DNA"/>
</dbReference>
<evidence type="ECO:0000313" key="9">
    <source>
        <dbReference type="Proteomes" id="UP000277580"/>
    </source>
</evidence>
<evidence type="ECO:0000256" key="5">
    <source>
        <dbReference type="ARBA" id="ARBA00038109"/>
    </source>
</evidence>
<comment type="similarity">
    <text evidence="5">Belongs to the palH/RIM21 family.</text>
</comment>
<comment type="subcellular location">
    <subcellularLocation>
        <location evidence="1">Membrane</location>
        <topology evidence="1">Multi-pass membrane protein</topology>
    </subcellularLocation>
</comment>
<feature type="region of interest" description="Disordered" evidence="6">
    <location>
        <begin position="447"/>
        <end position="589"/>
    </location>
</feature>
<accession>A0A3N4L280</accession>
<feature type="compositionally biased region" description="Gly residues" evidence="6">
    <location>
        <begin position="404"/>
        <end position="414"/>
    </location>
</feature>
<dbReference type="Pfam" id="PF08733">
    <property type="entry name" value="PalH"/>
    <property type="match status" value="1"/>
</dbReference>
<organism evidence="8 9">
    <name type="scientific">Morchella conica CCBAS932</name>
    <dbReference type="NCBI Taxonomy" id="1392247"/>
    <lineage>
        <taxon>Eukaryota</taxon>
        <taxon>Fungi</taxon>
        <taxon>Dikarya</taxon>
        <taxon>Ascomycota</taxon>
        <taxon>Pezizomycotina</taxon>
        <taxon>Pezizomycetes</taxon>
        <taxon>Pezizales</taxon>
        <taxon>Morchellaceae</taxon>
        <taxon>Morchella</taxon>
    </lineage>
</organism>
<dbReference type="Proteomes" id="UP000277580">
    <property type="component" value="Unassembled WGS sequence"/>
</dbReference>
<feature type="compositionally biased region" description="Low complexity" evidence="6">
    <location>
        <begin position="457"/>
        <end position="466"/>
    </location>
</feature>
<evidence type="ECO:0000256" key="6">
    <source>
        <dbReference type="SAM" id="MobiDB-lite"/>
    </source>
</evidence>
<proteinExistence type="inferred from homology"/>
<feature type="transmembrane region" description="Helical" evidence="7">
    <location>
        <begin position="100"/>
        <end position="121"/>
    </location>
</feature>
<dbReference type="GO" id="GO:0005886">
    <property type="term" value="C:plasma membrane"/>
    <property type="evidence" value="ECO:0007669"/>
    <property type="project" value="TreeGrafter"/>
</dbReference>
<dbReference type="GO" id="GO:0071467">
    <property type="term" value="P:cellular response to pH"/>
    <property type="evidence" value="ECO:0007669"/>
    <property type="project" value="TreeGrafter"/>
</dbReference>
<feature type="compositionally biased region" description="Pro residues" evidence="6">
    <location>
        <begin position="467"/>
        <end position="479"/>
    </location>
</feature>
<keyword evidence="2 7" id="KW-0812">Transmembrane</keyword>
<name>A0A3N4L280_9PEZI</name>
<keyword evidence="3 7" id="KW-1133">Transmembrane helix</keyword>
<dbReference type="STRING" id="1392247.A0A3N4L280"/>
<evidence type="ECO:0000313" key="8">
    <source>
        <dbReference type="EMBL" id="RPB15769.1"/>
    </source>
</evidence>
<dbReference type="OrthoDB" id="5393256at2759"/>